<feature type="non-terminal residue" evidence="1">
    <location>
        <position position="1"/>
    </location>
</feature>
<evidence type="ECO:0000313" key="1">
    <source>
        <dbReference type="EMBL" id="KAF9470236.1"/>
    </source>
</evidence>
<gene>
    <name evidence="1" type="ORF">BDN70DRAFT_821595</name>
</gene>
<proteinExistence type="predicted"/>
<sequence length="111" mass="12498">LLLKEEMRRVLAFLEWKAKWWRSRGIGKDGLAQDLAEGILAYARDQAAPRNSESYGNPRSKRVYYLKPGMILMGEAQIPTVADLTLTTTTTTMTTMTTTTKMQGIQQRGTT</sequence>
<evidence type="ECO:0000313" key="2">
    <source>
        <dbReference type="Proteomes" id="UP000807469"/>
    </source>
</evidence>
<reference evidence="1" key="1">
    <citation type="submission" date="2020-11" db="EMBL/GenBank/DDBJ databases">
        <authorList>
            <consortium name="DOE Joint Genome Institute"/>
            <person name="Ahrendt S."/>
            <person name="Riley R."/>
            <person name="Andreopoulos W."/>
            <person name="Labutti K."/>
            <person name="Pangilinan J."/>
            <person name="Ruiz-Duenas F.J."/>
            <person name="Barrasa J.M."/>
            <person name="Sanchez-Garcia M."/>
            <person name="Camarero S."/>
            <person name="Miyauchi S."/>
            <person name="Serrano A."/>
            <person name="Linde D."/>
            <person name="Babiker R."/>
            <person name="Drula E."/>
            <person name="Ayuso-Fernandez I."/>
            <person name="Pacheco R."/>
            <person name="Padilla G."/>
            <person name="Ferreira P."/>
            <person name="Barriuso J."/>
            <person name="Kellner H."/>
            <person name="Castanera R."/>
            <person name="Alfaro M."/>
            <person name="Ramirez L."/>
            <person name="Pisabarro A.G."/>
            <person name="Kuo A."/>
            <person name="Tritt A."/>
            <person name="Lipzen A."/>
            <person name="He G."/>
            <person name="Yan M."/>
            <person name="Ng V."/>
            <person name="Cullen D."/>
            <person name="Martin F."/>
            <person name="Rosso M.-N."/>
            <person name="Henrissat B."/>
            <person name="Hibbett D."/>
            <person name="Martinez A.T."/>
            <person name="Grigoriev I.V."/>
        </authorList>
    </citation>
    <scope>NUCLEOTIDE SEQUENCE</scope>
    <source>
        <strain evidence="1">CIRM-BRFM 674</strain>
    </source>
</reference>
<dbReference type="AlphaFoldDB" id="A0A9P5YLX4"/>
<dbReference type="EMBL" id="MU156136">
    <property type="protein sequence ID" value="KAF9470236.1"/>
    <property type="molecule type" value="Genomic_DNA"/>
</dbReference>
<organism evidence="1 2">
    <name type="scientific">Pholiota conissans</name>
    <dbReference type="NCBI Taxonomy" id="109636"/>
    <lineage>
        <taxon>Eukaryota</taxon>
        <taxon>Fungi</taxon>
        <taxon>Dikarya</taxon>
        <taxon>Basidiomycota</taxon>
        <taxon>Agaricomycotina</taxon>
        <taxon>Agaricomycetes</taxon>
        <taxon>Agaricomycetidae</taxon>
        <taxon>Agaricales</taxon>
        <taxon>Agaricineae</taxon>
        <taxon>Strophariaceae</taxon>
        <taxon>Pholiota</taxon>
    </lineage>
</organism>
<name>A0A9P5YLX4_9AGAR</name>
<dbReference type="OrthoDB" id="3263473at2759"/>
<keyword evidence="2" id="KW-1185">Reference proteome</keyword>
<comment type="caution">
    <text evidence="1">The sequence shown here is derived from an EMBL/GenBank/DDBJ whole genome shotgun (WGS) entry which is preliminary data.</text>
</comment>
<protein>
    <submittedName>
        <fullName evidence="1">Uncharacterized protein</fullName>
    </submittedName>
</protein>
<dbReference type="Proteomes" id="UP000807469">
    <property type="component" value="Unassembled WGS sequence"/>
</dbReference>
<accession>A0A9P5YLX4</accession>